<evidence type="ECO:0000313" key="2">
    <source>
        <dbReference type="EMBL" id="PWK78525.1"/>
    </source>
</evidence>
<dbReference type="RefSeq" id="WP_109608046.1">
    <property type="nucleotide sequence ID" value="NZ_QGHA01000003.1"/>
</dbReference>
<protein>
    <submittedName>
        <fullName evidence="2">Uncharacterized protein</fullName>
    </submittedName>
</protein>
<dbReference type="Proteomes" id="UP000245678">
    <property type="component" value="Unassembled WGS sequence"/>
</dbReference>
<feature type="transmembrane region" description="Helical" evidence="1">
    <location>
        <begin position="25"/>
        <end position="45"/>
    </location>
</feature>
<proteinExistence type="predicted"/>
<accession>A0A316HJV8</accession>
<dbReference type="AlphaFoldDB" id="A0A316HJV8"/>
<evidence type="ECO:0000313" key="3">
    <source>
        <dbReference type="Proteomes" id="UP000245678"/>
    </source>
</evidence>
<name>A0A316HJV8_9SPHI</name>
<comment type="caution">
    <text evidence="2">The sequence shown here is derived from an EMBL/GenBank/DDBJ whole genome shotgun (WGS) entry which is preliminary data.</text>
</comment>
<keyword evidence="1" id="KW-0812">Transmembrane</keyword>
<keyword evidence="3" id="KW-1185">Reference proteome</keyword>
<gene>
    <name evidence="2" type="ORF">LX99_02369</name>
</gene>
<reference evidence="2 3" key="1">
    <citation type="submission" date="2018-05" db="EMBL/GenBank/DDBJ databases">
        <title>Genomic Encyclopedia of Archaeal and Bacterial Type Strains, Phase II (KMG-II): from individual species to whole genera.</title>
        <authorList>
            <person name="Goeker M."/>
        </authorList>
    </citation>
    <scope>NUCLEOTIDE SEQUENCE [LARGE SCALE GENOMIC DNA]</scope>
    <source>
        <strain evidence="2 3">DSM 19975</strain>
    </source>
</reference>
<dbReference type="EMBL" id="QGHA01000003">
    <property type="protein sequence ID" value="PWK78525.1"/>
    <property type="molecule type" value="Genomic_DNA"/>
</dbReference>
<keyword evidence="1" id="KW-1133">Transmembrane helix</keyword>
<keyword evidence="1" id="KW-0472">Membrane</keyword>
<evidence type="ECO:0000256" key="1">
    <source>
        <dbReference type="SAM" id="Phobius"/>
    </source>
</evidence>
<sequence>MIQPLVGVSNPSLLYSFYMLMSKGFGWFCVSAFFAGLIFAALIAYREQKAQKDGYTKTFESGFRGVITHITDTHSTIAIKLDHNREYIFVQETSSYLKRDAMKFIEPGDSISKRAFSDIILIRQHDYVDSIRINKPE</sequence>
<organism evidence="2 3">
    <name type="scientific">Mucilaginibacter oryzae</name>
    <dbReference type="NCBI Taxonomy" id="468058"/>
    <lineage>
        <taxon>Bacteria</taxon>
        <taxon>Pseudomonadati</taxon>
        <taxon>Bacteroidota</taxon>
        <taxon>Sphingobacteriia</taxon>
        <taxon>Sphingobacteriales</taxon>
        <taxon>Sphingobacteriaceae</taxon>
        <taxon>Mucilaginibacter</taxon>
    </lineage>
</organism>